<dbReference type="EMBL" id="LATX01000662">
    <property type="protein sequence ID" value="KTB45580.1"/>
    <property type="molecule type" value="Genomic_DNA"/>
</dbReference>
<evidence type="ECO:0000313" key="2">
    <source>
        <dbReference type="EMBL" id="KTB45580.1"/>
    </source>
</evidence>
<comment type="caution">
    <text evidence="2">The sequence shown here is derived from an EMBL/GenBank/DDBJ whole genome shotgun (WGS) entry which is preliminary data.</text>
</comment>
<organism evidence="2 3">
    <name type="scientific">Moniliophthora roreri</name>
    <name type="common">Frosty pod rot fungus</name>
    <name type="synonym">Monilia roreri</name>
    <dbReference type="NCBI Taxonomy" id="221103"/>
    <lineage>
        <taxon>Eukaryota</taxon>
        <taxon>Fungi</taxon>
        <taxon>Dikarya</taxon>
        <taxon>Basidiomycota</taxon>
        <taxon>Agaricomycotina</taxon>
        <taxon>Agaricomycetes</taxon>
        <taxon>Agaricomycetidae</taxon>
        <taxon>Agaricales</taxon>
        <taxon>Marasmiineae</taxon>
        <taxon>Marasmiaceae</taxon>
        <taxon>Moniliophthora</taxon>
    </lineage>
</organism>
<reference evidence="2 3" key="1">
    <citation type="submission" date="2015-12" db="EMBL/GenBank/DDBJ databases">
        <title>Draft genome sequence of Moniliophthora roreri, the causal agent of frosty pod rot of cacao.</title>
        <authorList>
            <person name="Aime M.C."/>
            <person name="Diaz-Valderrama J.R."/>
            <person name="Kijpornyongpan T."/>
            <person name="Phillips-Mora W."/>
        </authorList>
    </citation>
    <scope>NUCLEOTIDE SEQUENCE [LARGE SCALE GENOMIC DNA]</scope>
    <source>
        <strain evidence="2 3">MCA 2952</strain>
    </source>
</reference>
<gene>
    <name evidence="1" type="ORF">WG66_17874</name>
    <name evidence="2" type="ORF">WG66_1843</name>
</gene>
<evidence type="ECO:0000313" key="3">
    <source>
        <dbReference type="Proteomes" id="UP000054988"/>
    </source>
</evidence>
<evidence type="ECO:0000313" key="1">
    <source>
        <dbReference type="EMBL" id="KTB29547.1"/>
    </source>
</evidence>
<accession>A0A0W0GAI0</accession>
<dbReference type="Proteomes" id="UP000054988">
    <property type="component" value="Unassembled WGS sequence"/>
</dbReference>
<dbReference type="EMBL" id="LATX01002430">
    <property type="protein sequence ID" value="KTB29547.1"/>
    <property type="molecule type" value="Genomic_DNA"/>
</dbReference>
<proteinExistence type="predicted"/>
<protein>
    <submittedName>
        <fullName evidence="2">Uncharacterized protein</fullName>
    </submittedName>
</protein>
<name>A0A0W0GAI0_MONRR</name>
<dbReference type="AlphaFoldDB" id="A0A0W0GAI0"/>
<sequence length="26" mass="2938">MKEVSDLGGGIDYKFICHFYALSQDT</sequence>